<organism evidence="1 2">
    <name type="scientific">Adineta ricciae</name>
    <name type="common">Rotifer</name>
    <dbReference type="NCBI Taxonomy" id="249248"/>
    <lineage>
        <taxon>Eukaryota</taxon>
        <taxon>Metazoa</taxon>
        <taxon>Spiralia</taxon>
        <taxon>Gnathifera</taxon>
        <taxon>Rotifera</taxon>
        <taxon>Eurotatoria</taxon>
        <taxon>Bdelloidea</taxon>
        <taxon>Adinetida</taxon>
        <taxon>Adinetidae</taxon>
        <taxon>Adineta</taxon>
    </lineage>
</organism>
<sequence>MRLLFMTDPGRFQVKLDKSTHWVRPHEHCFHEIARIFWNRSDPHRILRPGKQLHAEDFRKLHRTLKKNLQNVVDYNPQVPVQFSHKCGSPIYSKAPKSQPNITVVKLRLFTGEIDQLPCPMKDLFCGRMMKWEEEIDDAKYYNESAE</sequence>
<proteinExistence type="predicted"/>
<name>A0A815PC77_ADIRI</name>
<reference evidence="1" key="1">
    <citation type="submission" date="2021-02" db="EMBL/GenBank/DDBJ databases">
        <authorList>
            <person name="Nowell W R."/>
        </authorList>
    </citation>
    <scope>NUCLEOTIDE SEQUENCE</scope>
</reference>
<dbReference type="AlphaFoldDB" id="A0A815PC77"/>
<accession>A0A815PC77</accession>
<comment type="caution">
    <text evidence="1">The sequence shown here is derived from an EMBL/GenBank/DDBJ whole genome shotgun (WGS) entry which is preliminary data.</text>
</comment>
<dbReference type="EMBL" id="CAJNOJ010000434">
    <property type="protein sequence ID" value="CAF1447202.1"/>
    <property type="molecule type" value="Genomic_DNA"/>
</dbReference>
<dbReference type="OrthoDB" id="2993351at2759"/>
<evidence type="ECO:0000313" key="1">
    <source>
        <dbReference type="EMBL" id="CAF1447202.1"/>
    </source>
</evidence>
<dbReference type="Proteomes" id="UP000663852">
    <property type="component" value="Unassembled WGS sequence"/>
</dbReference>
<evidence type="ECO:0000313" key="2">
    <source>
        <dbReference type="Proteomes" id="UP000663852"/>
    </source>
</evidence>
<gene>
    <name evidence="1" type="ORF">EDS130_LOCUS39287</name>
</gene>
<protein>
    <submittedName>
        <fullName evidence="1">Uncharacterized protein</fullName>
    </submittedName>
</protein>